<feature type="coiled-coil region" evidence="1">
    <location>
        <begin position="695"/>
        <end position="726"/>
    </location>
</feature>
<evidence type="ECO:0000313" key="4">
    <source>
        <dbReference type="EMBL" id="MBY6217668.1"/>
    </source>
</evidence>
<dbReference type="RefSeq" id="WP_222404718.1">
    <property type="nucleotide sequence ID" value="NZ_JAHVKP010000001.1"/>
</dbReference>
<dbReference type="EMBL" id="JAHVKP010000001">
    <property type="protein sequence ID" value="MBY6217668.1"/>
    <property type="molecule type" value="Genomic_DNA"/>
</dbReference>
<protein>
    <submittedName>
        <fullName evidence="4">ATPase</fullName>
    </submittedName>
</protein>
<feature type="region of interest" description="Disordered" evidence="2">
    <location>
        <begin position="1"/>
        <end position="38"/>
    </location>
</feature>
<evidence type="ECO:0000256" key="1">
    <source>
        <dbReference type="SAM" id="Coils"/>
    </source>
</evidence>
<reference evidence="4" key="1">
    <citation type="submission" date="2021-06" db="EMBL/GenBank/DDBJ databases">
        <title>50 bacteria genomes isolated from Dapeng, Shenzhen, China.</title>
        <authorList>
            <person name="Zheng W."/>
            <person name="Yu S."/>
            <person name="Huang Y."/>
        </authorList>
    </citation>
    <scope>NUCLEOTIDE SEQUENCE</scope>
    <source>
        <strain evidence="4">DP4N28-2</strain>
    </source>
</reference>
<keyword evidence="3" id="KW-0812">Transmembrane</keyword>
<name>A0A9Q3S0D6_9SPHN</name>
<comment type="caution">
    <text evidence="4">The sequence shown here is derived from an EMBL/GenBank/DDBJ whole genome shotgun (WGS) entry which is preliminary data.</text>
</comment>
<keyword evidence="3" id="KW-0472">Membrane</keyword>
<dbReference type="Proteomes" id="UP000824927">
    <property type="component" value="Unassembled WGS sequence"/>
</dbReference>
<gene>
    <name evidence="4" type="ORF">KUV31_04860</name>
</gene>
<feature type="coiled-coil region" evidence="1">
    <location>
        <begin position="378"/>
        <end position="467"/>
    </location>
</feature>
<organism evidence="4 5">
    <name type="scientific">Qipengyuania aquimaris</name>
    <dbReference type="NCBI Taxonomy" id="255984"/>
    <lineage>
        <taxon>Bacteria</taxon>
        <taxon>Pseudomonadati</taxon>
        <taxon>Pseudomonadota</taxon>
        <taxon>Alphaproteobacteria</taxon>
        <taxon>Sphingomonadales</taxon>
        <taxon>Erythrobacteraceae</taxon>
        <taxon>Qipengyuania</taxon>
    </lineage>
</organism>
<evidence type="ECO:0000256" key="2">
    <source>
        <dbReference type="SAM" id="MobiDB-lite"/>
    </source>
</evidence>
<keyword evidence="3" id="KW-1133">Transmembrane helix</keyword>
<feature type="transmembrane region" description="Helical" evidence="3">
    <location>
        <begin position="95"/>
        <end position="116"/>
    </location>
</feature>
<sequence>MNKRSHISVVEGQQAPGEGPVENTEVSTQPLEMETEELSEDDFVEEAEWYEEVTPRRHRGWVVPTIAIIVILGWTGFFGWTNQTEMLAGAGPQQWIDWITSWALPVLLVVGLWILATRDSSHEAKRFGEVARTLSEESQNLENRLAVVNRELSLAREFLGSQTRDLEYLGRSATERISENADRLQELIRGNGEQVDAIASVSQTALENMSSLRDDLPVIASSAKDVTNRIGSAGREAKEQVDALVDSFALLEAHGERSEQRIAAVRGSVDTAMTAFSEQAGELEKLAEQRFAALREESAAFREELQGQEIEALAALNARSITLRSEIAEVHKQASAHEELALATMRERIGTLRNEAMEIARSVREGEDAAMGAWSTQIDGMRTRLNEAIDEIRQIDEAALEAANAKLGALHEEAARVDQRITERNRLFENETQQRTAKMADAQDAMLAKLQEKLAILDEAIAERREAQIAQIAKLTEEGEALGERIGALGETFSNIAAHGHQAREAVAGGIDALDAQLRESREALEGTDQDIARLTDSSVRLLELIQASAKHSKDDLPVAMEASENRLAEIERRAGEVRELLDQARKTGDALTEGMGSIEERTRLAMQGFDTFQSNFGETASAQINSVERLRAGLVELSHESTQLAAHVQGELREAIGQLEDKARASLAAIEQEQAHRIAQISDKVGEESIGAVEKALTDKTQDAIAQLDEARQRSNEAAKAMTQQLRDQLGRLNDLTTNLETRIAHARDKATDNVDGDFARRVALITESLNSSSIDIAKALSSEVTDTAWASYLRGDRGIFTRRAVRLIDNSEARDIAELYDADADFREHVNRYIHDFEAMLRTLLSTRDGNAVSVTLLSSDMGKLYVVLAQALERLRQ</sequence>
<dbReference type="AlphaFoldDB" id="A0A9Q3S0D6"/>
<feature type="coiled-coil region" evidence="1">
    <location>
        <begin position="561"/>
        <end position="588"/>
    </location>
</feature>
<proteinExistence type="predicted"/>
<evidence type="ECO:0000313" key="5">
    <source>
        <dbReference type="Proteomes" id="UP000824927"/>
    </source>
</evidence>
<keyword evidence="1" id="KW-0175">Coiled coil</keyword>
<feature type="transmembrane region" description="Helical" evidence="3">
    <location>
        <begin position="61"/>
        <end position="80"/>
    </location>
</feature>
<accession>A0A9Q3S0D6</accession>
<evidence type="ECO:0000256" key="3">
    <source>
        <dbReference type="SAM" id="Phobius"/>
    </source>
</evidence>